<comment type="subcellular location">
    <subcellularLocation>
        <location evidence="1">Nucleus</location>
    </subcellularLocation>
</comment>
<sequence>MSAAGARPLAAMEVPIATGDGIKWIELTVPSSAPPPPPDSVAATTAAIHQNAASCNVVSGDPPAYLLWRIHENFPNILEVIELFACNEYPETGLHLIFHDVLHPFAFLCKNELAGGDAYSLYALTVSGTVYLLNLKRPFNFLSGSIFPQSELIEFSVQNNALDGKLTAVAATSGCLLLGRQYGSIGCYQLGVLDPSKPGFMYELRDDSGLGRLWNLMSRGKAAGAVQDMVISEVCTRKLLFVLHSDGIVRLWDLVSHARVLNHNLSSSELTGTTPSRLWVGCPNYDASVITLAVLHVSDVEVVAVYNFGINVGEKNILSPEPLLRTILLDKGRLIDLKVSSGKLWILKEDGSLFYELSDYDYKMEHASIYGLQEDFVADQLFQSSEHALDDLVWANTSIFSAMKDQVVQFVSSIFLQRLLQPGIYHSAALRAMLLDQKYLSDFEFQSLSVADIRKEIFTIVNAKVNSAMSSSLVHVWKDFCTHYFRYWCQYSVPYGLFFDTSNNVLGLIRKNSLSLFRSLEGIEKLIYGSSDEFHDLTSYGLVLPTDSDDSELLYEVLRCTSHINHQIGRAASAIFYESLLVPSISSEDVVFHLLKILETGYYPLAGSLPVQVGVDACEKRQSAHRSLRNFSVDMLLSLHALHSRASNWAGVLSVVEKYLEYLKPHRSSQKCELEGNCSINFFLLVQATTQVARVMFETAFDVLLLLGYLINTSGQVSMIQADITRIKAKLIPMAHEIVTQWLVLHFIGTTPTSPTVVDDFSSRLSSLHIGSKAVKRPSDGKLGLSGYTLAFLVDFPSFSEGDAKFLKSFLSSDQLFRSVWKFSSLIVWGVTGNESSITSTPMIELACLLVRHGQYEAAENLFHIIDIYSTKTKISPSSWYADGGLCRRFHLLGFCLIMRVHSEVDGVLKKHKIYEAVSCFFRAASFPEASQSLQTLSSETGFLYSGESESIPLWRLHYYQWAMLIFDQYALSEGACQFALAALEQADEILALKDDNMDDDFLPEPASTIRGRLWANVFKFSLDLKNYRDAYCAIISNPDEDSKYICLRRFIIVLCEHGATKVLCDGKLPFVGMAEKVEQELFWKAELSDIFARPNLYKLLYSFQASRNNWRKAACYIYQYSIRLRNEVSTDDTGKFSAALQERLEGLSAAINALQLVDNASAWIDSKNTDSFSTGQGVPHKRARNVLAEKFALSDDFQSERLLQYIVDIKMLEKEYVLTSAHYLLSRDKDKFNFSGNQKLSHLVDMLIKENFYDMAFTVIFTFWKGSTLNRELEQAFITLTEKCFLGGIVSSPFRSVGTVHNVLLPSPDDVTHIDGRNILSSMINQINGNGHWETLELYLEKYRKIHQRLPVVVAETLLYGDPQIELPFWLVNMFKAGRRSISWGMTGQQPDPATLVRLYIDYGRLAEATNLLLEYLESFATVSAADPIKRKKTSAIWFPYTAIERLWCQLQELCSAGHMTGQCDKLKRLLQGALLNHLKQVKVDSEDALASAVAS</sequence>
<evidence type="ECO:0000313" key="8">
    <source>
        <dbReference type="EMBL" id="KAI0512438.1"/>
    </source>
</evidence>
<keyword evidence="2" id="KW-0813">Transport</keyword>
<dbReference type="Pfam" id="PF17238">
    <property type="entry name" value="NUP160_helical_2"/>
    <property type="match status" value="1"/>
</dbReference>
<dbReference type="GO" id="GO:0005643">
    <property type="term" value="C:nuclear pore"/>
    <property type="evidence" value="ECO:0007669"/>
    <property type="project" value="TreeGrafter"/>
</dbReference>
<protein>
    <recommendedName>
        <fullName evidence="10">Nuclear pore complex protein NUP160 domain-containing protein</fullName>
    </recommendedName>
</protein>
<reference evidence="8" key="1">
    <citation type="journal article" date="2022" name="Front. Genet.">
        <title>Chromosome-Scale Assembly of the Dendrobium nobile Genome Provides Insights Into the Molecular Mechanism of the Biosynthesis of the Medicinal Active Ingredient of Dendrobium.</title>
        <authorList>
            <person name="Xu Q."/>
            <person name="Niu S.-C."/>
            <person name="Li K.-L."/>
            <person name="Zheng P.-J."/>
            <person name="Zhang X.-J."/>
            <person name="Jia Y."/>
            <person name="Liu Y."/>
            <person name="Niu Y.-X."/>
            <person name="Yu L.-H."/>
            <person name="Chen D.-F."/>
            <person name="Zhang G.-Q."/>
        </authorList>
    </citation>
    <scope>NUCLEOTIDE SEQUENCE</scope>
    <source>
        <tissue evidence="8">Leaf</tissue>
    </source>
</reference>
<evidence type="ECO:0000256" key="1">
    <source>
        <dbReference type="ARBA" id="ARBA00004123"/>
    </source>
</evidence>
<evidence type="ECO:0000259" key="6">
    <source>
        <dbReference type="Pfam" id="PF23347"/>
    </source>
</evidence>
<feature type="domain" description="Nucleoporin Nup120/160 beta-propeller" evidence="4">
    <location>
        <begin position="65"/>
        <end position="524"/>
    </location>
</feature>
<dbReference type="Pfam" id="PF11715">
    <property type="entry name" value="Beta-prop_Nup120_160"/>
    <property type="match status" value="1"/>
</dbReference>
<dbReference type="InterPro" id="IPR056535">
    <property type="entry name" value="TPR_NUP160_M"/>
</dbReference>
<evidence type="ECO:0000259" key="4">
    <source>
        <dbReference type="Pfam" id="PF11715"/>
    </source>
</evidence>
<dbReference type="EMBL" id="JAGYWB010000009">
    <property type="protein sequence ID" value="KAI0512438.1"/>
    <property type="molecule type" value="Genomic_DNA"/>
</dbReference>
<dbReference type="InterPro" id="IPR059141">
    <property type="entry name" value="Beta-prop_Nup120_160"/>
</dbReference>
<evidence type="ECO:0000256" key="2">
    <source>
        <dbReference type="ARBA" id="ARBA00022448"/>
    </source>
</evidence>
<comment type="caution">
    <text evidence="8">The sequence shown here is derived from an EMBL/GenBank/DDBJ whole genome shotgun (WGS) entry which is preliminary data.</text>
</comment>
<evidence type="ECO:0008006" key="10">
    <source>
        <dbReference type="Google" id="ProtNLM"/>
    </source>
</evidence>
<evidence type="ECO:0000259" key="5">
    <source>
        <dbReference type="Pfam" id="PF17238"/>
    </source>
</evidence>
<proteinExistence type="predicted"/>
<feature type="domain" description="NUP160 C-terminal TPR" evidence="6">
    <location>
        <begin position="1211"/>
        <end position="1490"/>
    </location>
</feature>
<evidence type="ECO:0000259" key="7">
    <source>
        <dbReference type="Pfam" id="PF23354"/>
    </source>
</evidence>
<dbReference type="PANTHER" id="PTHR21286">
    <property type="entry name" value="NUCLEAR PORE COMPLEX PROTEIN NUP160"/>
    <property type="match status" value="1"/>
</dbReference>
<keyword evidence="3" id="KW-0539">Nucleus</keyword>
<dbReference type="PANTHER" id="PTHR21286:SF0">
    <property type="entry name" value="NUCLEAR PORE COMPLEX PROTEIN NUP160"/>
    <property type="match status" value="1"/>
</dbReference>
<feature type="domain" description="NUP160 helical" evidence="5">
    <location>
        <begin position="546"/>
        <end position="731"/>
    </location>
</feature>
<accession>A0A8T3BMM0</accession>
<dbReference type="Proteomes" id="UP000829196">
    <property type="component" value="Unassembled WGS sequence"/>
</dbReference>
<dbReference type="Pfam" id="PF23347">
    <property type="entry name" value="TPR_Nup160_C"/>
    <property type="match status" value="1"/>
</dbReference>
<dbReference type="InterPro" id="IPR056536">
    <property type="entry name" value="TPR_NUP160_C"/>
</dbReference>
<evidence type="ECO:0000313" key="9">
    <source>
        <dbReference type="Proteomes" id="UP000829196"/>
    </source>
</evidence>
<dbReference type="Pfam" id="PF23354">
    <property type="entry name" value="TPR_NUP160_120_M"/>
    <property type="match status" value="1"/>
</dbReference>
<keyword evidence="9" id="KW-1185">Reference proteome</keyword>
<dbReference type="InterPro" id="IPR021717">
    <property type="entry name" value="Nucleoporin_Nup160"/>
</dbReference>
<dbReference type="InterPro" id="IPR035192">
    <property type="entry name" value="NUP160_hel_plant"/>
</dbReference>
<evidence type="ECO:0000256" key="3">
    <source>
        <dbReference type="ARBA" id="ARBA00023242"/>
    </source>
</evidence>
<dbReference type="GO" id="GO:0017056">
    <property type="term" value="F:structural constituent of nuclear pore"/>
    <property type="evidence" value="ECO:0007669"/>
    <property type="project" value="TreeGrafter"/>
</dbReference>
<gene>
    <name evidence="8" type="ORF">KFK09_013077</name>
</gene>
<name>A0A8T3BMM0_DENNO</name>
<dbReference type="OrthoDB" id="67716at2759"/>
<feature type="domain" description="NUP160 middle TPR" evidence="7">
    <location>
        <begin position="909"/>
        <end position="1157"/>
    </location>
</feature>
<organism evidence="8 9">
    <name type="scientific">Dendrobium nobile</name>
    <name type="common">Orchid</name>
    <dbReference type="NCBI Taxonomy" id="94219"/>
    <lineage>
        <taxon>Eukaryota</taxon>
        <taxon>Viridiplantae</taxon>
        <taxon>Streptophyta</taxon>
        <taxon>Embryophyta</taxon>
        <taxon>Tracheophyta</taxon>
        <taxon>Spermatophyta</taxon>
        <taxon>Magnoliopsida</taxon>
        <taxon>Liliopsida</taxon>
        <taxon>Asparagales</taxon>
        <taxon>Orchidaceae</taxon>
        <taxon>Epidendroideae</taxon>
        <taxon>Malaxideae</taxon>
        <taxon>Dendrobiinae</taxon>
        <taxon>Dendrobium</taxon>
    </lineage>
</organism>